<dbReference type="Gene3D" id="1.10.220.30">
    <property type="match status" value="3"/>
</dbReference>
<dbReference type="PANTHER" id="PTHR30534">
    <property type="entry name" value="FLAGELLAR MOTOR SWITCH PROTEIN FLIG"/>
    <property type="match status" value="1"/>
</dbReference>
<evidence type="ECO:0000256" key="7">
    <source>
        <dbReference type="ARBA" id="ARBA00022779"/>
    </source>
</evidence>
<dbReference type="GO" id="GO:0071973">
    <property type="term" value="P:bacterial-type flagellum-dependent cell motility"/>
    <property type="evidence" value="ECO:0007669"/>
    <property type="project" value="InterPro"/>
</dbReference>
<dbReference type="InterPro" id="IPR000090">
    <property type="entry name" value="Flg_Motor_Flig"/>
</dbReference>
<evidence type="ECO:0000259" key="12">
    <source>
        <dbReference type="Pfam" id="PF14841"/>
    </source>
</evidence>
<evidence type="ECO:0000256" key="10">
    <source>
        <dbReference type="ARBA" id="ARBA00025598"/>
    </source>
</evidence>
<evidence type="ECO:0000256" key="9">
    <source>
        <dbReference type="ARBA" id="ARBA00023143"/>
    </source>
</evidence>
<evidence type="ECO:0000256" key="8">
    <source>
        <dbReference type="ARBA" id="ARBA00023136"/>
    </source>
</evidence>
<evidence type="ECO:0000259" key="11">
    <source>
        <dbReference type="Pfam" id="PF01706"/>
    </source>
</evidence>
<evidence type="ECO:0000313" key="14">
    <source>
        <dbReference type="EMBL" id="SDE84229.1"/>
    </source>
</evidence>
<protein>
    <recommendedName>
        <fullName evidence="4">Flagellar motor switch protein FliG</fullName>
    </recommendedName>
</protein>
<keyword evidence="8" id="KW-0472">Membrane</keyword>
<evidence type="ECO:0000313" key="15">
    <source>
        <dbReference type="Proteomes" id="UP000182284"/>
    </source>
</evidence>
<comment type="subcellular location">
    <subcellularLocation>
        <location evidence="1">Bacterial flagellum basal body</location>
    </subcellularLocation>
    <subcellularLocation>
        <location evidence="2">Cell membrane</location>
        <topology evidence="2">Peripheral membrane protein</topology>
        <orientation evidence="2">Cytoplasmic side</orientation>
    </subcellularLocation>
</comment>
<dbReference type="AlphaFoldDB" id="A0A1G7G862"/>
<gene>
    <name evidence="14" type="ORF">SAMN04488117_101435</name>
</gene>
<feature type="domain" description="Flagellar motor switch protein FliG N-terminal" evidence="13">
    <location>
        <begin position="44"/>
        <end position="147"/>
    </location>
</feature>
<evidence type="ECO:0000259" key="13">
    <source>
        <dbReference type="Pfam" id="PF14842"/>
    </source>
</evidence>
<dbReference type="InterPro" id="IPR011002">
    <property type="entry name" value="FliG_a-hlx"/>
</dbReference>
<dbReference type="EMBL" id="FNBL01000001">
    <property type="protein sequence ID" value="SDE84229.1"/>
    <property type="molecule type" value="Genomic_DNA"/>
</dbReference>
<keyword evidence="7" id="KW-0283">Flagellar rotation</keyword>
<dbReference type="GO" id="GO:0006935">
    <property type="term" value="P:chemotaxis"/>
    <property type="evidence" value="ECO:0007669"/>
    <property type="project" value="UniProtKB-KW"/>
</dbReference>
<feature type="domain" description="Flagellar motor switch protein FliG middle" evidence="12">
    <location>
        <begin position="157"/>
        <end position="227"/>
    </location>
</feature>
<name>A0A1G7G862_9RHOB</name>
<feature type="domain" description="Flagellar motor switch protein FliG C-terminal" evidence="11">
    <location>
        <begin position="257"/>
        <end position="367"/>
    </location>
</feature>
<comment type="similarity">
    <text evidence="3">Belongs to the FliG family.</text>
</comment>
<keyword evidence="5" id="KW-1003">Cell membrane</keyword>
<keyword evidence="14" id="KW-0282">Flagellum</keyword>
<sequence length="373" mass="39933">MAGFPQISDDMGSLPDLGSMGDFGNMGDMGGFDMPSPVSRMPAKLSKRAKAAVIVKLLAAQDIKLPLAHFPEEMQVELAHQLTDLRYIDKDTLASVVEEFLEELEAIGLSFPGGLEGALHVLDGTISATTASKLRKNAGFSLTGDPWERISDIDISRLMPVLQEESVEVGAVLLSKLKVSKSAQLMSMLPGERARRIAYAISLTSSISPAVVQRIGISIASQLDAQPPQAFADHPPERVGAILNFSSSATREGVLEGLDETDKAFAEEVRRNIFTFANIATRIDGRDVAKVVRGVEQDMLIKALAGATGEAAASTDFILSNMSKRMADGLREEIATLGKVKESDAEEAMNAVVAAIRDLESTGEIFLLTGDEE</sequence>
<proteinExistence type="inferred from homology"/>
<evidence type="ECO:0000256" key="2">
    <source>
        <dbReference type="ARBA" id="ARBA00004413"/>
    </source>
</evidence>
<keyword evidence="14" id="KW-0969">Cilium</keyword>
<evidence type="ECO:0000256" key="3">
    <source>
        <dbReference type="ARBA" id="ARBA00010299"/>
    </source>
</evidence>
<dbReference type="Proteomes" id="UP000182284">
    <property type="component" value="Unassembled WGS sequence"/>
</dbReference>
<keyword evidence="14" id="KW-0966">Cell projection</keyword>
<keyword evidence="6" id="KW-0145">Chemotaxis</keyword>
<keyword evidence="9" id="KW-0975">Bacterial flagellum</keyword>
<dbReference type="GO" id="GO:0009425">
    <property type="term" value="C:bacterial-type flagellum basal body"/>
    <property type="evidence" value="ECO:0007669"/>
    <property type="project" value="UniProtKB-SubCell"/>
</dbReference>
<dbReference type="GO" id="GO:0005886">
    <property type="term" value="C:plasma membrane"/>
    <property type="evidence" value="ECO:0007669"/>
    <property type="project" value="UniProtKB-SubCell"/>
</dbReference>
<dbReference type="PANTHER" id="PTHR30534:SF0">
    <property type="entry name" value="FLAGELLAR MOTOR SWITCH PROTEIN FLIG"/>
    <property type="match status" value="1"/>
</dbReference>
<organism evidence="14 15">
    <name type="scientific">Celeribacter baekdonensis</name>
    <dbReference type="NCBI Taxonomy" id="875171"/>
    <lineage>
        <taxon>Bacteria</taxon>
        <taxon>Pseudomonadati</taxon>
        <taxon>Pseudomonadota</taxon>
        <taxon>Alphaproteobacteria</taxon>
        <taxon>Rhodobacterales</taxon>
        <taxon>Roseobacteraceae</taxon>
        <taxon>Celeribacter</taxon>
    </lineage>
</organism>
<evidence type="ECO:0000256" key="5">
    <source>
        <dbReference type="ARBA" id="ARBA00022475"/>
    </source>
</evidence>
<dbReference type="InterPro" id="IPR032779">
    <property type="entry name" value="FliG_M"/>
</dbReference>
<dbReference type="Pfam" id="PF14842">
    <property type="entry name" value="FliG_N"/>
    <property type="match status" value="1"/>
</dbReference>
<comment type="function">
    <text evidence="10">FliG is one of three proteins (FliG, FliN, FliM) that forms the rotor-mounted switch complex (C ring), located at the base of the basal body. This complex interacts with the CheY and CheZ chemotaxis proteins, in addition to contacting components of the motor that determine the direction of flagellar rotation.</text>
</comment>
<evidence type="ECO:0000256" key="1">
    <source>
        <dbReference type="ARBA" id="ARBA00004117"/>
    </source>
</evidence>
<evidence type="ECO:0000256" key="6">
    <source>
        <dbReference type="ARBA" id="ARBA00022500"/>
    </source>
</evidence>
<reference evidence="14 15" key="1">
    <citation type="submission" date="2016-10" db="EMBL/GenBank/DDBJ databases">
        <authorList>
            <person name="de Groot N.N."/>
        </authorList>
    </citation>
    <scope>NUCLEOTIDE SEQUENCE [LARGE SCALE GENOMIC DNA]</scope>
    <source>
        <strain evidence="14 15">DSM 27375</strain>
    </source>
</reference>
<dbReference type="InterPro" id="IPR028263">
    <property type="entry name" value="FliG_N"/>
</dbReference>
<dbReference type="RefSeq" id="WP_342707827.1">
    <property type="nucleotide sequence ID" value="NZ_FNBL01000001.1"/>
</dbReference>
<dbReference type="GO" id="GO:0003774">
    <property type="term" value="F:cytoskeletal motor activity"/>
    <property type="evidence" value="ECO:0007669"/>
    <property type="project" value="InterPro"/>
</dbReference>
<accession>A0A1G7G862</accession>
<dbReference type="Pfam" id="PF14841">
    <property type="entry name" value="FliG_M"/>
    <property type="match status" value="1"/>
</dbReference>
<dbReference type="Pfam" id="PF01706">
    <property type="entry name" value="FliG_C"/>
    <property type="match status" value="1"/>
</dbReference>
<evidence type="ECO:0000256" key="4">
    <source>
        <dbReference type="ARBA" id="ARBA00021870"/>
    </source>
</evidence>
<dbReference type="PRINTS" id="PR00954">
    <property type="entry name" value="FLGMOTORFLIG"/>
</dbReference>
<dbReference type="InterPro" id="IPR023087">
    <property type="entry name" value="Flg_Motor_Flig_C"/>
</dbReference>
<dbReference type="SUPFAM" id="SSF48029">
    <property type="entry name" value="FliG"/>
    <property type="match status" value="2"/>
</dbReference>